<sequence length="46" mass="5272">MIGDTFFGLFYKPSPEEVAVRRIDMFLGRAENFNDSDESSQKTVEP</sequence>
<protein>
    <submittedName>
        <fullName evidence="1">Uncharacterized protein</fullName>
    </submittedName>
</protein>
<accession>A0A975BEL9</accession>
<name>A0A975BEL9_9BACT</name>
<dbReference type="Proteomes" id="UP000663720">
    <property type="component" value="Chromosome"/>
</dbReference>
<dbReference type="KEGG" id="dli:dnl_62750"/>
<evidence type="ECO:0000313" key="1">
    <source>
        <dbReference type="EMBL" id="QTA83855.1"/>
    </source>
</evidence>
<dbReference type="AlphaFoldDB" id="A0A975BEL9"/>
<gene>
    <name evidence="1" type="ORF">dnl_62750</name>
</gene>
<reference evidence="1" key="1">
    <citation type="journal article" date="2021" name="Microb. Physiol.">
        <title>Proteogenomic Insights into the Physiology of Marine, Sulfate-Reducing, Filamentous Desulfonema limicola and Desulfonema magnum.</title>
        <authorList>
            <person name="Schnaars V."/>
            <person name="Wohlbrand L."/>
            <person name="Scheve S."/>
            <person name="Hinrichs C."/>
            <person name="Reinhardt R."/>
            <person name="Rabus R."/>
        </authorList>
    </citation>
    <scope>NUCLEOTIDE SEQUENCE</scope>
    <source>
        <strain evidence="1">5ac10</strain>
    </source>
</reference>
<evidence type="ECO:0000313" key="2">
    <source>
        <dbReference type="Proteomes" id="UP000663720"/>
    </source>
</evidence>
<proteinExistence type="predicted"/>
<dbReference type="EMBL" id="CP061799">
    <property type="protein sequence ID" value="QTA83855.1"/>
    <property type="molecule type" value="Genomic_DNA"/>
</dbReference>
<keyword evidence="2" id="KW-1185">Reference proteome</keyword>
<organism evidence="1 2">
    <name type="scientific">Desulfonema limicola</name>
    <dbReference type="NCBI Taxonomy" id="45656"/>
    <lineage>
        <taxon>Bacteria</taxon>
        <taxon>Pseudomonadati</taxon>
        <taxon>Thermodesulfobacteriota</taxon>
        <taxon>Desulfobacteria</taxon>
        <taxon>Desulfobacterales</taxon>
        <taxon>Desulfococcaceae</taxon>
        <taxon>Desulfonema</taxon>
    </lineage>
</organism>